<feature type="active site" description="Nucleophile" evidence="7">
    <location>
        <position position="334"/>
    </location>
</feature>
<dbReference type="PANTHER" id="PTHR43873:SF1">
    <property type="entry name" value="COBYRINATE A,C-DIAMIDE SYNTHASE"/>
    <property type="match status" value="1"/>
</dbReference>
<feature type="domain" description="CobQ/CobB/MinD/ParA nucleotide binding" evidence="8">
    <location>
        <begin position="8"/>
        <end position="192"/>
    </location>
</feature>
<evidence type="ECO:0000256" key="5">
    <source>
        <dbReference type="ARBA" id="ARBA00022842"/>
    </source>
</evidence>
<dbReference type="EnsemblBacteria" id="ABY35769">
    <property type="protein sequence ID" value="ABY35769"/>
    <property type="gene ID" value="Caur_2563"/>
</dbReference>
<feature type="site" description="Increases nucleophilicity of active site Cys" evidence="7">
    <location>
        <position position="438"/>
    </location>
</feature>
<keyword evidence="6 7" id="KW-0315">Glutamine amidotransferase</keyword>
<evidence type="ECO:0000313" key="10">
    <source>
        <dbReference type="EMBL" id="ABY35769.1"/>
    </source>
</evidence>
<dbReference type="GO" id="GO:0042242">
    <property type="term" value="F:cobyrinic acid a,c-diamide synthase activity"/>
    <property type="evidence" value="ECO:0007669"/>
    <property type="project" value="UniProtKB-UniRule"/>
</dbReference>
<feature type="domain" description="CobB/CobQ-like glutamine amidotransferase" evidence="9">
    <location>
        <begin position="252"/>
        <end position="443"/>
    </location>
</feature>
<comment type="miscellaneous">
    <text evidence="7">The a and c carboxylates of cobyrinate are activated for nucleophilic attack via formation of a phosphorylated intermediate by ATP. CbiA catalyzes first the amidation of the c-carboxylate, and then that of the a-carboxylate.</text>
</comment>
<keyword evidence="3 7" id="KW-0547">Nucleotide-binding</keyword>
<dbReference type="PANTHER" id="PTHR43873">
    <property type="entry name" value="COBYRINATE A,C-DIAMIDE SYNTHASE"/>
    <property type="match status" value="1"/>
</dbReference>
<dbReference type="InterPro" id="IPR011698">
    <property type="entry name" value="GATase_3"/>
</dbReference>
<dbReference type="HOGENOM" id="CLU_022752_2_0_0"/>
<dbReference type="RefSeq" id="WP_012258422.1">
    <property type="nucleotide sequence ID" value="NC_010175.1"/>
</dbReference>
<sequence>MQLPRLLLAAPMSGSGKTTLTAGLIGALRQRGLRIAPFKCGPDYIDPGYHALAAERPCHNLDSWLMPVDQIAGILARRSGDADLALIEGVMGLFDGYGTDDDTGSSAHIARLTATPVIIVLDARAMARTAAALVAGLRDFDRRLHIGGVILNRVGSPRHATIIQTAIEQTIGVPVLGYLERAEGLTLPERHLGLVPVAEPGHWQEWLTAVTNRIAATVDLDRLLAIARSAPPLTIPPLPTVTATDQSNRPVIAVARDEAFNFIYPDNLDLLEAAGARLAFFSPLHDRALPAATAAIYLCGGFPELYAAQLSANQSLRDAIRTAAASGMPVYAECGGLMYLTESLIDQHGQTFPMVGLLPGHSRMTRRLTLGYRTVVAQTDTWLWHAGETIRGHEFHYSVWEERPPTVTPLYTCLPDALRPQSATEGIVNGQTLASYIHLHFLSCPQAATRFVAAAGRYQTGQKEERYTNRGDAV</sequence>
<dbReference type="NCBIfam" id="TIGR00379">
    <property type="entry name" value="cobB"/>
    <property type="match status" value="1"/>
</dbReference>
<dbReference type="CDD" id="cd05388">
    <property type="entry name" value="CobB_N"/>
    <property type="match status" value="1"/>
</dbReference>
<dbReference type="CDD" id="cd03130">
    <property type="entry name" value="GATase1_CobB"/>
    <property type="match status" value="1"/>
</dbReference>
<dbReference type="PATRIC" id="fig|324602.8.peg.2889"/>
<dbReference type="eggNOG" id="COG1797">
    <property type="taxonomic scope" value="Bacteria"/>
</dbReference>
<dbReference type="EMBL" id="CP000909">
    <property type="protein sequence ID" value="ABY35769.1"/>
    <property type="molecule type" value="Genomic_DNA"/>
</dbReference>
<dbReference type="AlphaFoldDB" id="A9WIP2"/>
<comment type="catalytic activity">
    <reaction evidence="7">
        <text>cob(II)yrinate + 2 L-glutamine + 2 ATP + 2 H2O = cob(II)yrinate a,c diamide + 2 L-glutamate + 2 ADP + 2 phosphate + 2 H(+)</text>
        <dbReference type="Rhea" id="RHEA:26289"/>
        <dbReference type="ChEBI" id="CHEBI:15377"/>
        <dbReference type="ChEBI" id="CHEBI:15378"/>
        <dbReference type="ChEBI" id="CHEBI:29985"/>
        <dbReference type="ChEBI" id="CHEBI:30616"/>
        <dbReference type="ChEBI" id="CHEBI:43474"/>
        <dbReference type="ChEBI" id="CHEBI:58359"/>
        <dbReference type="ChEBI" id="CHEBI:58537"/>
        <dbReference type="ChEBI" id="CHEBI:58894"/>
        <dbReference type="ChEBI" id="CHEBI:456216"/>
        <dbReference type="EC" id="6.3.5.11"/>
    </reaction>
</comment>
<keyword evidence="5 7" id="KW-0460">Magnesium</keyword>
<dbReference type="UniPathway" id="UPA00148">
    <property type="reaction ID" value="UER00231"/>
</dbReference>
<keyword evidence="4 7" id="KW-0067">ATP-binding</keyword>
<keyword evidence="7" id="KW-0169">Cobalamin biosynthesis</keyword>
<evidence type="ECO:0000256" key="6">
    <source>
        <dbReference type="ARBA" id="ARBA00022962"/>
    </source>
</evidence>
<evidence type="ECO:0000256" key="4">
    <source>
        <dbReference type="ARBA" id="ARBA00022840"/>
    </source>
</evidence>
<evidence type="ECO:0000259" key="8">
    <source>
        <dbReference type="Pfam" id="PF01656"/>
    </source>
</evidence>
<dbReference type="Proteomes" id="UP000002008">
    <property type="component" value="Chromosome"/>
</dbReference>
<dbReference type="InterPro" id="IPR027417">
    <property type="entry name" value="P-loop_NTPase"/>
</dbReference>
<comment type="cofactor">
    <cofactor evidence="1 7">
        <name>Mg(2+)</name>
        <dbReference type="ChEBI" id="CHEBI:18420"/>
    </cofactor>
</comment>
<proteinExistence type="inferred from homology"/>
<dbReference type="SUPFAM" id="SSF52540">
    <property type="entry name" value="P-loop containing nucleoside triphosphate hydrolases"/>
    <property type="match status" value="1"/>
</dbReference>
<dbReference type="InterPro" id="IPR029062">
    <property type="entry name" value="Class_I_gatase-like"/>
</dbReference>
<dbReference type="GO" id="GO:0009236">
    <property type="term" value="P:cobalamin biosynthetic process"/>
    <property type="evidence" value="ECO:0007669"/>
    <property type="project" value="UniProtKB-UniRule"/>
</dbReference>
<dbReference type="Pfam" id="PF01656">
    <property type="entry name" value="CbiA"/>
    <property type="match status" value="1"/>
</dbReference>
<dbReference type="InterPro" id="IPR002586">
    <property type="entry name" value="CobQ/CobB/MinD/ParA_Nub-bd_dom"/>
</dbReference>
<evidence type="ECO:0000313" key="11">
    <source>
        <dbReference type="Proteomes" id="UP000002008"/>
    </source>
</evidence>
<dbReference type="HAMAP" id="MF_00027">
    <property type="entry name" value="CobB_CbiA"/>
    <property type="match status" value="1"/>
</dbReference>
<keyword evidence="11" id="KW-1185">Reference proteome</keyword>
<dbReference type="InterPro" id="IPR004484">
    <property type="entry name" value="CbiA/CobB_synth"/>
</dbReference>
<comment type="domain">
    <text evidence="7">Comprises of two domains. The C-terminal domain contains the binding site for glutamine and catalyzes the hydrolysis of this substrate to glutamate and ammonia. The N-terminal domain is anticipated to bind ATP and cobyrinate and catalyzes the ultimate synthesis of the diamide product. The ammonia produced via the glutaminase domain is probably translocated to the adjacent domain via a molecular tunnel, where it reacts with an activated intermediate.</text>
</comment>
<comment type="pathway">
    <text evidence="7">Cofactor biosynthesis; adenosylcobalamin biosynthesis; cob(II)yrinate a,c-diamide from sirohydrochlorin (anaerobic route): step 10/10.</text>
</comment>
<dbReference type="Pfam" id="PF07685">
    <property type="entry name" value="GATase_3"/>
    <property type="match status" value="1"/>
</dbReference>
<evidence type="ECO:0000259" key="9">
    <source>
        <dbReference type="Pfam" id="PF07685"/>
    </source>
</evidence>
<dbReference type="Gene3D" id="3.40.50.880">
    <property type="match status" value="1"/>
</dbReference>
<dbReference type="NCBIfam" id="NF002204">
    <property type="entry name" value="PRK01077.1"/>
    <property type="match status" value="1"/>
</dbReference>
<accession>A9WIP2</accession>
<dbReference type="GO" id="GO:0005524">
    <property type="term" value="F:ATP binding"/>
    <property type="evidence" value="ECO:0007669"/>
    <property type="project" value="UniProtKB-UniRule"/>
</dbReference>
<evidence type="ECO:0000256" key="7">
    <source>
        <dbReference type="HAMAP-Rule" id="MF_00027"/>
    </source>
</evidence>
<organism evidence="10 11">
    <name type="scientific">Chloroflexus aurantiacus (strain ATCC 29366 / DSM 635 / J-10-fl)</name>
    <dbReference type="NCBI Taxonomy" id="324602"/>
    <lineage>
        <taxon>Bacteria</taxon>
        <taxon>Bacillati</taxon>
        <taxon>Chloroflexota</taxon>
        <taxon>Chloroflexia</taxon>
        <taxon>Chloroflexales</taxon>
        <taxon>Chloroflexineae</taxon>
        <taxon>Chloroflexaceae</taxon>
        <taxon>Chloroflexus</taxon>
    </lineage>
</organism>
<reference evidence="11" key="1">
    <citation type="journal article" date="2011" name="BMC Genomics">
        <title>Complete genome sequence of the filamentous anoxygenic phototrophic bacterium Chloroflexus aurantiacus.</title>
        <authorList>
            <person name="Tang K.H."/>
            <person name="Barry K."/>
            <person name="Chertkov O."/>
            <person name="Dalin E."/>
            <person name="Han C.S."/>
            <person name="Hauser L.J."/>
            <person name="Honchak B.M."/>
            <person name="Karbach L.E."/>
            <person name="Land M.L."/>
            <person name="Lapidus A."/>
            <person name="Larimer F.W."/>
            <person name="Mikhailova N."/>
            <person name="Pitluck S."/>
            <person name="Pierson B.K."/>
            <person name="Blankenship R.E."/>
        </authorList>
    </citation>
    <scope>NUCLEOTIDE SEQUENCE [LARGE SCALE GENOMIC DNA]</scope>
    <source>
        <strain evidence="11">ATCC 29366 / DSM 635 / J-10-fl</strain>
    </source>
</reference>
<dbReference type="SUPFAM" id="SSF52317">
    <property type="entry name" value="Class I glutamine amidotransferase-like"/>
    <property type="match status" value="1"/>
</dbReference>
<dbReference type="KEGG" id="cau:Caur_2563"/>
<comment type="function">
    <text evidence="7">Catalyzes the ATP-dependent amidation of the two carboxylate groups at positions a and c of cobyrinate, using either L-glutamine or ammonia as the nitrogen source.</text>
</comment>
<keyword evidence="2 7" id="KW-0436">Ligase</keyword>
<evidence type="ECO:0000256" key="1">
    <source>
        <dbReference type="ARBA" id="ARBA00001946"/>
    </source>
</evidence>
<dbReference type="EC" id="6.3.5.11" evidence="7"/>
<dbReference type="STRING" id="324602.Caur_2563"/>
<dbReference type="PROSITE" id="PS51274">
    <property type="entry name" value="GATASE_COBBQ"/>
    <property type="match status" value="1"/>
</dbReference>
<name>A9WIP2_CHLAA</name>
<protein>
    <recommendedName>
        <fullName evidence="7">Cobyrinate a,c-diamide synthase</fullName>
        <ecNumber evidence="7">6.3.5.11</ecNumber>
    </recommendedName>
    <alternativeName>
        <fullName evidence="7">Cobyrinic acid a,c-diamide synthetase</fullName>
    </alternativeName>
</protein>
<dbReference type="Gene3D" id="3.40.50.300">
    <property type="entry name" value="P-loop containing nucleotide triphosphate hydrolases"/>
    <property type="match status" value="1"/>
</dbReference>
<comment type="similarity">
    <text evidence="7">Belongs to the CobB/CbiA family.</text>
</comment>
<evidence type="ECO:0000256" key="2">
    <source>
        <dbReference type="ARBA" id="ARBA00022598"/>
    </source>
</evidence>
<evidence type="ECO:0000256" key="3">
    <source>
        <dbReference type="ARBA" id="ARBA00022741"/>
    </source>
</evidence>
<dbReference type="InParanoid" id="A9WIP2"/>
<gene>
    <name evidence="7" type="primary">cbiA</name>
    <name evidence="10" type="ordered locus">Caur_2563</name>
</gene>